<dbReference type="EMBL" id="FRBI01000006">
    <property type="protein sequence ID" value="SHL87491.1"/>
    <property type="molecule type" value="Genomic_DNA"/>
</dbReference>
<keyword evidence="5" id="KW-1185">Reference proteome</keyword>
<dbReference type="STRING" id="310782.SAMN05216499_106312"/>
<keyword evidence="1 4" id="KW-0808">Transferase</keyword>
<evidence type="ECO:0000259" key="3">
    <source>
        <dbReference type="PROSITE" id="PS51186"/>
    </source>
</evidence>
<keyword evidence="2" id="KW-0012">Acyltransferase</keyword>
<dbReference type="PANTHER" id="PTHR43877:SF1">
    <property type="entry name" value="ACETYLTRANSFERASE"/>
    <property type="match status" value="1"/>
</dbReference>
<dbReference type="InterPro" id="IPR000182">
    <property type="entry name" value="GNAT_dom"/>
</dbReference>
<organism evidence="4 5">
    <name type="scientific">Actinacidiphila paucisporea</name>
    <dbReference type="NCBI Taxonomy" id="310782"/>
    <lineage>
        <taxon>Bacteria</taxon>
        <taxon>Bacillati</taxon>
        <taxon>Actinomycetota</taxon>
        <taxon>Actinomycetes</taxon>
        <taxon>Kitasatosporales</taxon>
        <taxon>Streptomycetaceae</taxon>
        <taxon>Actinacidiphila</taxon>
    </lineage>
</organism>
<name>A0A1M7E6V8_9ACTN</name>
<dbReference type="PANTHER" id="PTHR43877">
    <property type="entry name" value="AMINOALKYLPHOSPHONATE N-ACETYLTRANSFERASE-RELATED-RELATED"/>
    <property type="match status" value="1"/>
</dbReference>
<evidence type="ECO:0000256" key="1">
    <source>
        <dbReference type="ARBA" id="ARBA00022679"/>
    </source>
</evidence>
<dbReference type="InterPro" id="IPR050832">
    <property type="entry name" value="Bact_Acetyltransf"/>
</dbReference>
<evidence type="ECO:0000256" key="2">
    <source>
        <dbReference type="ARBA" id="ARBA00023315"/>
    </source>
</evidence>
<sequence length="355" mass="37607">MPGVGETYWPEGDCGPLQVPVKFPRMPANPSPLTAPTAEDLSAWYRVQSAALAHDRPGEPVPSQAAVRAGLTTTGSSRRLVLWLLRGSADEPVATAVLRLSGTAAEGTPGPPAEVQMTVHPAHRRLGTGSRLLATVTEAATAAGCGTLSAEAVAGTPGEGFLATRDFVPVTRLTWQRLALDGIPGGIGELPDVPHPGYRLTAWEGAAPDTLTDGFAGALRGLPATAADAGDFRWDPAAVHETAELAARRGDRLLTVAALHDDGDVAGYTTVLLPADGARRAHQYDTAVVPAHRGHGLALWMKSEMLRRLPAAQPDLAEIHTGVPDDSRHLLAVNTTLGFRPLRRTVRFRLRLRRR</sequence>
<gene>
    <name evidence="4" type="ORF">SAMN05216499_106312</name>
</gene>
<dbReference type="AlphaFoldDB" id="A0A1M7E6V8"/>
<reference evidence="4 5" key="1">
    <citation type="submission" date="2016-11" db="EMBL/GenBank/DDBJ databases">
        <authorList>
            <person name="Jaros S."/>
            <person name="Januszkiewicz K."/>
            <person name="Wedrychowicz H."/>
        </authorList>
    </citation>
    <scope>NUCLEOTIDE SEQUENCE [LARGE SCALE GENOMIC DNA]</scope>
    <source>
        <strain evidence="4 5">CGMCC 4.2025</strain>
    </source>
</reference>
<proteinExistence type="predicted"/>
<dbReference type="SUPFAM" id="SSF55729">
    <property type="entry name" value="Acyl-CoA N-acyltransferases (Nat)"/>
    <property type="match status" value="2"/>
</dbReference>
<accession>A0A1M7E6V8</accession>
<dbReference type="InterPro" id="IPR016181">
    <property type="entry name" value="Acyl_CoA_acyltransferase"/>
</dbReference>
<protein>
    <submittedName>
        <fullName evidence="4">Acetyltransferase (GNAT) family protein</fullName>
    </submittedName>
</protein>
<evidence type="ECO:0000313" key="4">
    <source>
        <dbReference type="EMBL" id="SHL87491.1"/>
    </source>
</evidence>
<evidence type="ECO:0000313" key="5">
    <source>
        <dbReference type="Proteomes" id="UP000184111"/>
    </source>
</evidence>
<dbReference type="CDD" id="cd04301">
    <property type="entry name" value="NAT_SF"/>
    <property type="match status" value="1"/>
</dbReference>
<feature type="domain" description="N-acetyltransferase" evidence="3">
    <location>
        <begin position="31"/>
        <end position="210"/>
    </location>
</feature>
<dbReference type="Pfam" id="PF00583">
    <property type="entry name" value="Acetyltransf_1"/>
    <property type="match status" value="1"/>
</dbReference>
<dbReference type="Proteomes" id="UP000184111">
    <property type="component" value="Unassembled WGS sequence"/>
</dbReference>
<dbReference type="PROSITE" id="PS51186">
    <property type="entry name" value="GNAT"/>
    <property type="match status" value="1"/>
</dbReference>
<dbReference type="GO" id="GO:0016747">
    <property type="term" value="F:acyltransferase activity, transferring groups other than amino-acyl groups"/>
    <property type="evidence" value="ECO:0007669"/>
    <property type="project" value="InterPro"/>
</dbReference>
<dbReference type="Gene3D" id="3.40.630.30">
    <property type="match status" value="1"/>
</dbReference>